<keyword evidence="3" id="KW-1185">Reference proteome</keyword>
<feature type="non-terminal residue" evidence="2">
    <location>
        <position position="77"/>
    </location>
</feature>
<evidence type="ECO:0000259" key="1">
    <source>
        <dbReference type="Pfam" id="PF02984"/>
    </source>
</evidence>
<gene>
    <name evidence="2" type="ORF">V5799_015331</name>
</gene>
<comment type="caution">
    <text evidence="2">The sequence shown here is derived from an EMBL/GenBank/DDBJ whole genome shotgun (WGS) entry which is preliminary data.</text>
</comment>
<protein>
    <recommendedName>
        <fullName evidence="1">Cyclin C-terminal domain-containing protein</fullName>
    </recommendedName>
</protein>
<dbReference type="InterPro" id="IPR036915">
    <property type="entry name" value="Cyclin-like_sf"/>
</dbReference>
<evidence type="ECO:0000313" key="2">
    <source>
        <dbReference type="EMBL" id="KAK8768204.1"/>
    </source>
</evidence>
<dbReference type="Pfam" id="PF02984">
    <property type="entry name" value="Cyclin_C"/>
    <property type="match status" value="1"/>
</dbReference>
<dbReference type="EMBL" id="JARKHS020024335">
    <property type="protein sequence ID" value="KAK8768204.1"/>
    <property type="molecule type" value="Genomic_DNA"/>
</dbReference>
<dbReference type="Proteomes" id="UP001321473">
    <property type="component" value="Unassembled WGS sequence"/>
</dbReference>
<feature type="domain" description="Cyclin C-terminal" evidence="1">
    <location>
        <begin position="17"/>
        <end position="72"/>
    </location>
</feature>
<evidence type="ECO:0000313" key="3">
    <source>
        <dbReference type="Proteomes" id="UP001321473"/>
    </source>
</evidence>
<dbReference type="InterPro" id="IPR004367">
    <property type="entry name" value="Cyclin_C-dom"/>
</dbReference>
<name>A0AAQ4E0G4_AMBAM</name>
<reference evidence="2 3" key="1">
    <citation type="journal article" date="2023" name="Arcadia Sci">
        <title>De novo assembly of a long-read Amblyomma americanum tick genome.</title>
        <authorList>
            <person name="Chou S."/>
            <person name="Poskanzer K.E."/>
            <person name="Rollins M."/>
            <person name="Thuy-Boun P.S."/>
        </authorList>
    </citation>
    <scope>NUCLEOTIDE SEQUENCE [LARGE SCALE GENOMIC DNA]</scope>
    <source>
        <strain evidence="2">F_SG_1</strain>
        <tissue evidence="2">Salivary glands</tissue>
    </source>
</reference>
<dbReference type="AlphaFoldDB" id="A0AAQ4E0G4"/>
<sequence length="77" mass="8587">MEEDIYRAIGWCLDLASPLDFLRRNCNAAKASKQEISTAVYILAVCLVDYTMAWIKPSEKAASALYCAMHFFTEGGC</sequence>
<proteinExistence type="predicted"/>
<organism evidence="2 3">
    <name type="scientific">Amblyomma americanum</name>
    <name type="common">Lone star tick</name>
    <dbReference type="NCBI Taxonomy" id="6943"/>
    <lineage>
        <taxon>Eukaryota</taxon>
        <taxon>Metazoa</taxon>
        <taxon>Ecdysozoa</taxon>
        <taxon>Arthropoda</taxon>
        <taxon>Chelicerata</taxon>
        <taxon>Arachnida</taxon>
        <taxon>Acari</taxon>
        <taxon>Parasitiformes</taxon>
        <taxon>Ixodida</taxon>
        <taxon>Ixodoidea</taxon>
        <taxon>Ixodidae</taxon>
        <taxon>Amblyomminae</taxon>
        <taxon>Amblyomma</taxon>
    </lineage>
</organism>
<dbReference type="SUPFAM" id="SSF47954">
    <property type="entry name" value="Cyclin-like"/>
    <property type="match status" value="1"/>
</dbReference>
<accession>A0AAQ4E0G4</accession>
<dbReference type="Gene3D" id="1.10.472.10">
    <property type="entry name" value="Cyclin-like"/>
    <property type="match status" value="1"/>
</dbReference>